<organism evidence="1">
    <name type="scientific">Rhizophora mucronata</name>
    <name type="common">Asiatic mangrove</name>
    <dbReference type="NCBI Taxonomy" id="61149"/>
    <lineage>
        <taxon>Eukaryota</taxon>
        <taxon>Viridiplantae</taxon>
        <taxon>Streptophyta</taxon>
        <taxon>Embryophyta</taxon>
        <taxon>Tracheophyta</taxon>
        <taxon>Spermatophyta</taxon>
        <taxon>Magnoliopsida</taxon>
        <taxon>eudicotyledons</taxon>
        <taxon>Gunneridae</taxon>
        <taxon>Pentapetalae</taxon>
        <taxon>rosids</taxon>
        <taxon>fabids</taxon>
        <taxon>Malpighiales</taxon>
        <taxon>Rhizophoraceae</taxon>
        <taxon>Rhizophora</taxon>
    </lineage>
</organism>
<proteinExistence type="predicted"/>
<name>A0A2P2QDN1_RHIMU</name>
<reference evidence="1" key="1">
    <citation type="submission" date="2018-02" db="EMBL/GenBank/DDBJ databases">
        <title>Rhizophora mucronata_Transcriptome.</title>
        <authorList>
            <person name="Meera S.P."/>
            <person name="Sreeshan A."/>
            <person name="Augustine A."/>
        </authorList>
    </citation>
    <scope>NUCLEOTIDE SEQUENCE</scope>
    <source>
        <tissue evidence="1">Leaf</tissue>
    </source>
</reference>
<evidence type="ECO:0000313" key="1">
    <source>
        <dbReference type="EMBL" id="MBX64987.1"/>
    </source>
</evidence>
<dbReference type="EMBL" id="GGEC01084503">
    <property type="protein sequence ID" value="MBX64987.1"/>
    <property type="molecule type" value="Transcribed_RNA"/>
</dbReference>
<dbReference type="AlphaFoldDB" id="A0A2P2QDN1"/>
<sequence>MGYAINIPCPELDGLYK</sequence>
<protein>
    <submittedName>
        <fullName evidence="1">Uncharacterized protein</fullName>
    </submittedName>
</protein>
<accession>A0A2P2QDN1</accession>